<name>W2WU38_PHYNI</name>
<proteinExistence type="predicted"/>
<dbReference type="AlphaFoldDB" id="W2WU38"/>
<evidence type="ECO:0000313" key="4">
    <source>
        <dbReference type="Proteomes" id="UP000018958"/>
    </source>
</evidence>
<protein>
    <submittedName>
        <fullName evidence="3">Uncharacterized protein</fullName>
    </submittedName>
</protein>
<organism evidence="3 4">
    <name type="scientific">Phytophthora nicotianae CJ01A1</name>
    <dbReference type="NCBI Taxonomy" id="1317063"/>
    <lineage>
        <taxon>Eukaryota</taxon>
        <taxon>Sar</taxon>
        <taxon>Stramenopiles</taxon>
        <taxon>Oomycota</taxon>
        <taxon>Peronosporomycetes</taxon>
        <taxon>Peronosporales</taxon>
        <taxon>Peronosporaceae</taxon>
        <taxon>Phytophthora</taxon>
    </lineage>
</organism>
<dbReference type="Proteomes" id="UP000018958">
    <property type="component" value="Unassembled WGS sequence"/>
</dbReference>
<keyword evidence="2" id="KW-0472">Membrane</keyword>
<feature type="transmembrane region" description="Helical" evidence="2">
    <location>
        <begin position="48"/>
        <end position="65"/>
    </location>
</feature>
<comment type="caution">
    <text evidence="3">The sequence shown here is derived from an EMBL/GenBank/DDBJ whole genome shotgun (WGS) entry which is preliminary data.</text>
</comment>
<keyword evidence="2" id="KW-1133">Transmembrane helix</keyword>
<keyword evidence="2" id="KW-0812">Transmembrane</keyword>
<evidence type="ECO:0000256" key="1">
    <source>
        <dbReference type="SAM" id="MobiDB-lite"/>
    </source>
</evidence>
<reference evidence="3 4" key="1">
    <citation type="submission" date="2013-11" db="EMBL/GenBank/DDBJ databases">
        <title>The Genome Sequence of Phytophthora parasitica CJ01A1.</title>
        <authorList>
            <consortium name="The Broad Institute Genomics Platform"/>
            <person name="Russ C."/>
            <person name="Tyler B."/>
            <person name="Panabieres F."/>
            <person name="Shan W."/>
            <person name="Tripathy S."/>
            <person name="Grunwald N."/>
            <person name="Machado M."/>
            <person name="Johnson C.S."/>
            <person name="Walker B."/>
            <person name="Young S.K."/>
            <person name="Zeng Q."/>
            <person name="Gargeya S."/>
            <person name="Fitzgerald M."/>
            <person name="Haas B."/>
            <person name="Abouelleil A."/>
            <person name="Allen A.W."/>
            <person name="Alvarado L."/>
            <person name="Arachchi H.M."/>
            <person name="Berlin A.M."/>
            <person name="Chapman S.B."/>
            <person name="Gainer-Dewar J."/>
            <person name="Goldberg J."/>
            <person name="Griggs A."/>
            <person name="Gujja S."/>
            <person name="Hansen M."/>
            <person name="Howarth C."/>
            <person name="Imamovic A."/>
            <person name="Ireland A."/>
            <person name="Larimer J."/>
            <person name="McCowan C."/>
            <person name="Murphy C."/>
            <person name="Pearson M."/>
            <person name="Poon T.W."/>
            <person name="Priest M."/>
            <person name="Roberts A."/>
            <person name="Saif S."/>
            <person name="Shea T."/>
            <person name="Sisk P."/>
            <person name="Sykes S."/>
            <person name="Wortman J."/>
            <person name="Nusbaum C."/>
            <person name="Birren B."/>
        </authorList>
    </citation>
    <scope>NUCLEOTIDE SEQUENCE [LARGE SCALE GENOMIC DNA]</scope>
    <source>
        <strain evidence="3 4">CJ01A1</strain>
    </source>
</reference>
<evidence type="ECO:0000256" key="2">
    <source>
        <dbReference type="SAM" id="Phobius"/>
    </source>
</evidence>
<gene>
    <name evidence="3" type="ORF">F441_11131</name>
</gene>
<feature type="compositionally biased region" description="Low complexity" evidence="1">
    <location>
        <begin position="27"/>
        <end position="40"/>
    </location>
</feature>
<sequence>MREWPANPARAQVRELSATKESKRISSKSTFSKASTSTTSPGAMSARLLGYVAMGVASIVAAVFFN</sequence>
<feature type="region of interest" description="Disordered" evidence="1">
    <location>
        <begin position="1"/>
        <end position="42"/>
    </location>
</feature>
<accession>W2WU38</accession>
<evidence type="ECO:0000313" key="3">
    <source>
        <dbReference type="EMBL" id="ETP13847.1"/>
    </source>
</evidence>
<dbReference type="EMBL" id="ANIX01002213">
    <property type="protein sequence ID" value="ETP13847.1"/>
    <property type="molecule type" value="Genomic_DNA"/>
</dbReference>